<name>A0A6S6SFH8_9GAMM</name>
<keyword evidence="1" id="KW-0472">Membrane</keyword>
<sequence>MAIFNHKRPMDVDPFTDLLFNALLTFTFLFFMVLLLLNPPAKTGIIDPKAEFMITASWEDGSPNDVDTWVEGPDGKLVWYKHSQDGLMHLDRDDRGLTNDMQLVDGKEIINPLNQEVITIRGRPPGEFVVNLHYYHSENGREVPVTVYVAEVNPKLRVLHYATTTLQRQGEERTAVRFSINHAGKVEKINKLQKSIVRGGKI</sequence>
<dbReference type="AlphaFoldDB" id="A0A6S6SFH8"/>
<protein>
    <submittedName>
        <fullName evidence="2">Uncharacterized protein</fullName>
    </submittedName>
</protein>
<accession>A0A6S6SFH8</accession>
<keyword evidence="1" id="KW-0812">Transmembrane</keyword>
<evidence type="ECO:0000313" key="2">
    <source>
        <dbReference type="EMBL" id="CAA6804107.1"/>
    </source>
</evidence>
<dbReference type="EMBL" id="CACVAY010000019">
    <property type="protein sequence ID" value="CAA6804107.1"/>
    <property type="molecule type" value="Genomic_DNA"/>
</dbReference>
<proteinExistence type="predicted"/>
<reference evidence="2" key="1">
    <citation type="submission" date="2020-01" db="EMBL/GenBank/DDBJ databases">
        <authorList>
            <person name="Meier V. D."/>
            <person name="Meier V D."/>
        </authorList>
    </citation>
    <scope>NUCLEOTIDE SEQUENCE</scope>
    <source>
        <strain evidence="2">HLG_WM_MAG_07</strain>
    </source>
</reference>
<organism evidence="2">
    <name type="scientific">uncultured Thiotrichaceae bacterium</name>
    <dbReference type="NCBI Taxonomy" id="298394"/>
    <lineage>
        <taxon>Bacteria</taxon>
        <taxon>Pseudomonadati</taxon>
        <taxon>Pseudomonadota</taxon>
        <taxon>Gammaproteobacteria</taxon>
        <taxon>Thiotrichales</taxon>
        <taxon>Thiotrichaceae</taxon>
        <taxon>environmental samples</taxon>
    </lineage>
</organism>
<feature type="transmembrane region" description="Helical" evidence="1">
    <location>
        <begin position="18"/>
        <end position="37"/>
    </location>
</feature>
<gene>
    <name evidence="2" type="ORF">HELGO_WM31225</name>
</gene>
<keyword evidence="1" id="KW-1133">Transmembrane helix</keyword>
<evidence type="ECO:0000256" key="1">
    <source>
        <dbReference type="SAM" id="Phobius"/>
    </source>
</evidence>